<accession>A0ABR7Q123</accession>
<proteinExistence type="predicted"/>
<name>A0ABR7Q123_9BURK</name>
<reference evidence="1 2" key="1">
    <citation type="submission" date="2019-09" db="EMBL/GenBank/DDBJ databases">
        <title>Paraburkholderia podalyriae sp. nov., A South African Podalyria-associated rhizobium.</title>
        <authorList>
            <person name="Mavima L."/>
            <person name="Beukes C.W."/>
            <person name="Palmer M."/>
            <person name="De Meyer S.E."/>
            <person name="James E.K."/>
            <person name="Maluk M."/>
            <person name="Avontuur J.R."/>
            <person name="Chan W.Y."/>
            <person name="Venter S.N."/>
            <person name="Steenkamp E.T."/>
        </authorList>
    </citation>
    <scope>NUCLEOTIDE SEQUENCE [LARGE SCALE GENOMIC DNA]</scope>
    <source>
        <strain evidence="1 2">WC7.3b</strain>
    </source>
</reference>
<protein>
    <submittedName>
        <fullName evidence="1">Uncharacterized protein</fullName>
    </submittedName>
</protein>
<comment type="caution">
    <text evidence="1">The sequence shown here is derived from an EMBL/GenBank/DDBJ whole genome shotgun (WGS) entry which is preliminary data.</text>
</comment>
<sequence>MASIKVSVINASTVLTDDEVKAALPALQTQVHQHFAPAWGIDADLTFVPKRGKPAAGSWWLTILDNSDQAGALGYHDVTNEGLPLGKVFAKTDQQYNSKWTVTASHELLEMLADPEINLTVFVQPSATQGVLYAYEVCDACEADQLGYDINGVTVTDFVFPSWFEAFRPAGSTQFDYRKHLQKPVPALMPGGYIGAFDVTSGGGWNQLTAQGHPLAYQMRAKVGTRRERRRTPRDQWLKSGVEF</sequence>
<dbReference type="EMBL" id="VZQQ01000086">
    <property type="protein sequence ID" value="MBC8752198.1"/>
    <property type="molecule type" value="Genomic_DNA"/>
</dbReference>
<keyword evidence="2" id="KW-1185">Reference proteome</keyword>
<dbReference type="RefSeq" id="WP_187639071.1">
    <property type="nucleotide sequence ID" value="NZ_VZQQ01000086.1"/>
</dbReference>
<evidence type="ECO:0000313" key="1">
    <source>
        <dbReference type="EMBL" id="MBC8752198.1"/>
    </source>
</evidence>
<dbReference type="Proteomes" id="UP000736373">
    <property type="component" value="Unassembled WGS sequence"/>
</dbReference>
<gene>
    <name evidence="1" type="ORF">F6X42_38945</name>
</gene>
<organism evidence="1 2">
    <name type="scientific">Paraburkholderia podalyriae</name>
    <dbReference type="NCBI Taxonomy" id="1938811"/>
    <lineage>
        <taxon>Bacteria</taxon>
        <taxon>Pseudomonadati</taxon>
        <taxon>Pseudomonadota</taxon>
        <taxon>Betaproteobacteria</taxon>
        <taxon>Burkholderiales</taxon>
        <taxon>Burkholderiaceae</taxon>
        <taxon>Paraburkholderia</taxon>
    </lineage>
</organism>
<evidence type="ECO:0000313" key="2">
    <source>
        <dbReference type="Proteomes" id="UP000736373"/>
    </source>
</evidence>